<keyword evidence="1" id="KW-1133">Transmembrane helix</keyword>
<proteinExistence type="predicted"/>
<organism evidence="2 3">
    <name type="scientific">Neobacillus piezotolerans</name>
    <dbReference type="NCBI Taxonomy" id="2259171"/>
    <lineage>
        <taxon>Bacteria</taxon>
        <taxon>Bacillati</taxon>
        <taxon>Bacillota</taxon>
        <taxon>Bacilli</taxon>
        <taxon>Bacillales</taxon>
        <taxon>Bacillaceae</taxon>
        <taxon>Neobacillus</taxon>
    </lineage>
</organism>
<evidence type="ECO:0000313" key="2">
    <source>
        <dbReference type="EMBL" id="RDU36208.1"/>
    </source>
</evidence>
<reference evidence="2 3" key="1">
    <citation type="submission" date="2018-07" db="EMBL/GenBank/DDBJ databases">
        <title>Bacillus sp. YLB-04 draft genome sequence.</title>
        <authorList>
            <person name="Yu L."/>
            <person name="Tang X."/>
        </authorList>
    </citation>
    <scope>NUCLEOTIDE SEQUENCE [LARGE SCALE GENOMIC DNA]</scope>
    <source>
        <strain evidence="2 3">YLB-04</strain>
    </source>
</reference>
<evidence type="ECO:0000313" key="3">
    <source>
        <dbReference type="Proteomes" id="UP000257144"/>
    </source>
</evidence>
<dbReference type="OrthoDB" id="2969610at2"/>
<keyword evidence="1" id="KW-0472">Membrane</keyword>
<protein>
    <submittedName>
        <fullName evidence="2">Uncharacterized protein</fullName>
    </submittedName>
</protein>
<sequence length="79" mass="8695">MAKNRYMLCFLLAIFLIYYAGPRLPFEFGGAGGIFTASWTVLALLVLGGNLAGTIRAKEAAGPRPARMPGQKKRMRSRY</sequence>
<name>A0A3D8GP62_9BACI</name>
<accession>A0A3D8GP62</accession>
<dbReference type="Proteomes" id="UP000257144">
    <property type="component" value="Unassembled WGS sequence"/>
</dbReference>
<dbReference type="RefSeq" id="WP_115452696.1">
    <property type="nucleotide sequence ID" value="NZ_QNQT01000006.1"/>
</dbReference>
<feature type="transmembrane region" description="Helical" evidence="1">
    <location>
        <begin position="35"/>
        <end position="55"/>
    </location>
</feature>
<gene>
    <name evidence="2" type="ORF">DRW41_14360</name>
</gene>
<keyword evidence="1" id="KW-0812">Transmembrane</keyword>
<dbReference type="AlphaFoldDB" id="A0A3D8GP62"/>
<dbReference type="EMBL" id="QNQT01000006">
    <property type="protein sequence ID" value="RDU36208.1"/>
    <property type="molecule type" value="Genomic_DNA"/>
</dbReference>
<keyword evidence="3" id="KW-1185">Reference proteome</keyword>
<comment type="caution">
    <text evidence="2">The sequence shown here is derived from an EMBL/GenBank/DDBJ whole genome shotgun (WGS) entry which is preliminary data.</text>
</comment>
<evidence type="ECO:0000256" key="1">
    <source>
        <dbReference type="SAM" id="Phobius"/>
    </source>
</evidence>